<dbReference type="InterPro" id="IPR011992">
    <property type="entry name" value="EF-hand-dom_pair"/>
</dbReference>
<evidence type="ECO:0008006" key="9">
    <source>
        <dbReference type="Google" id="ProtNLM"/>
    </source>
</evidence>
<protein>
    <recommendedName>
        <fullName evidence="9">Calmodulin</fullName>
    </recommendedName>
</protein>
<dbReference type="PANTHER" id="PTHR34524">
    <property type="entry name" value="CALCYPHOSIN"/>
    <property type="match status" value="1"/>
</dbReference>
<feature type="domain" description="Fibronectin type-III" evidence="6">
    <location>
        <begin position="778"/>
        <end position="887"/>
    </location>
</feature>
<dbReference type="SMART" id="SM00054">
    <property type="entry name" value="EFh"/>
    <property type="match status" value="4"/>
</dbReference>
<proteinExistence type="predicted"/>
<evidence type="ECO:0000256" key="4">
    <source>
        <dbReference type="SAM" id="MobiDB-lite"/>
    </source>
</evidence>
<dbReference type="Pfam" id="PF13499">
    <property type="entry name" value="EF-hand_7"/>
    <property type="match status" value="1"/>
</dbReference>
<dbReference type="CDD" id="cd00051">
    <property type="entry name" value="EFh"/>
    <property type="match status" value="1"/>
</dbReference>
<feature type="domain" description="EF-hand" evidence="5">
    <location>
        <begin position="635"/>
        <end position="670"/>
    </location>
</feature>
<feature type="region of interest" description="Disordered" evidence="4">
    <location>
        <begin position="1"/>
        <end position="80"/>
    </location>
</feature>
<feature type="compositionally biased region" description="Low complexity" evidence="4">
    <location>
        <begin position="255"/>
        <end position="268"/>
    </location>
</feature>
<gene>
    <name evidence="7" type="ORF">P43SY_006001</name>
</gene>
<dbReference type="CDD" id="cd00063">
    <property type="entry name" value="FN3"/>
    <property type="match status" value="2"/>
</dbReference>
<dbReference type="EMBL" id="JAKCXM010000123">
    <property type="protein sequence ID" value="KAJ0401622.1"/>
    <property type="molecule type" value="Genomic_DNA"/>
</dbReference>
<keyword evidence="8" id="KW-1185">Reference proteome</keyword>
<dbReference type="InterPro" id="IPR003961">
    <property type="entry name" value="FN3_dom"/>
</dbReference>
<dbReference type="InterPro" id="IPR013783">
    <property type="entry name" value="Ig-like_fold"/>
</dbReference>
<evidence type="ECO:0000256" key="1">
    <source>
        <dbReference type="ARBA" id="ARBA00022723"/>
    </source>
</evidence>
<evidence type="ECO:0000256" key="2">
    <source>
        <dbReference type="ARBA" id="ARBA00022737"/>
    </source>
</evidence>
<organism evidence="7 8">
    <name type="scientific">Pythium insidiosum</name>
    <name type="common">Pythiosis disease agent</name>
    <dbReference type="NCBI Taxonomy" id="114742"/>
    <lineage>
        <taxon>Eukaryota</taxon>
        <taxon>Sar</taxon>
        <taxon>Stramenopiles</taxon>
        <taxon>Oomycota</taxon>
        <taxon>Peronosporomycetes</taxon>
        <taxon>Pythiales</taxon>
        <taxon>Pythiaceae</taxon>
        <taxon>Pythium</taxon>
    </lineage>
</organism>
<dbReference type="AlphaFoldDB" id="A0AAD5Q790"/>
<dbReference type="SUPFAM" id="SSF47473">
    <property type="entry name" value="EF-hand"/>
    <property type="match status" value="2"/>
</dbReference>
<evidence type="ECO:0000256" key="3">
    <source>
        <dbReference type="ARBA" id="ARBA00022837"/>
    </source>
</evidence>
<dbReference type="Pfam" id="PF13202">
    <property type="entry name" value="EF-hand_5"/>
    <property type="match status" value="1"/>
</dbReference>
<dbReference type="InterPro" id="IPR036116">
    <property type="entry name" value="FN3_sf"/>
</dbReference>
<dbReference type="InterPro" id="IPR018247">
    <property type="entry name" value="EF_Hand_1_Ca_BS"/>
</dbReference>
<evidence type="ECO:0000259" key="6">
    <source>
        <dbReference type="PROSITE" id="PS50853"/>
    </source>
</evidence>
<dbReference type="SUPFAM" id="SSF49265">
    <property type="entry name" value="Fibronectin type III"/>
    <property type="match status" value="1"/>
</dbReference>
<keyword evidence="2" id="KW-0677">Repeat</keyword>
<keyword evidence="1" id="KW-0479">Metal-binding</keyword>
<evidence type="ECO:0000313" key="7">
    <source>
        <dbReference type="EMBL" id="KAJ0401622.1"/>
    </source>
</evidence>
<dbReference type="Gene3D" id="1.10.238.10">
    <property type="entry name" value="EF-hand"/>
    <property type="match status" value="3"/>
</dbReference>
<accession>A0AAD5Q790</accession>
<dbReference type="PROSITE" id="PS00018">
    <property type="entry name" value="EF_HAND_1"/>
    <property type="match status" value="4"/>
</dbReference>
<sequence length="1008" mass="112494">MASQYDIDDLYDNNTYDDDAGANDSDGDKRRSFALATGTNAATHLRNQPKGSNKPAATTPGPQRPGTARKGDDPQQTTGVDFNVWVARKDKYERVAVALSKLNTEREITAKMVTALSPFKAGASESTLALAERIVATGEDQKKQNAFFLTLCKKYWKVAQLRVVEHLQQEMEKYEQRPVEQRKRLAHEHEAQILQSLGVKRMLKWVEDDQEAIENTKKEEQREKAEGGIVAHNAWVKRKDRLRIRMPTAPTTPGAKTSSRSAAKSLLKAPPPRMDFSSGKGVVRQKRYALLHRRGVNYREAFLAHCDKKHRRLVAAGNEDIPEEMTEDEKLAQFASLDRREFAVLLRDVGIVLQPEEVQRVTEYFDTDGDQRVSMTEFLAVVGDERDAWSHGGDTEVSLRQVCLWETVCHECGMLHAFQLVLGTTKPGEPRMRAELPGHVKRRTWRERQRNSARAALSSDLLMVCTPECDMQQLKKLAPKVCAYASWTDEQAAPYLKKLELWSAELREHQALRQLVADGAPPDAPALFRDDSTAVHPEDESIALDPTTTLLLRWTPPPVRGNNDTDGDGVISRDELMEEIERRKPRLLEFLQRTTLPPSASGGVPLSVFDAIETDDNETISWDEFQRFFHSTLDDGSVDFRAKFDHYDVDKSGFIELPEFQTLVEELGVAATPERMAAYLDEFDRNGDGKVSFDEFQRWWTKTDVQYVLKRDAGTIANGNVNATSETASAMSVVCYRGKDTATTVSGLAPNTEYRFRLRTVSSHASSQLSDALVVCTPPEAPTCPGVISVLATGASICWYPGRNGAAKYLVECKFIETLPSPRGSNAAKSTGSEGWIRVYEGGETIANLADLVPNSVYRLRIFALNRTGSRSEQSTVAQLCTLTRDEERHRGLPGLRAALAADLFTIECSSDGDIVAGDTILFSERLVRTEQGKVVSETELQPVARGSSSLATSSVYSTTSYATVALAGGTEPVDLKIARRERALYRFDVFRRPWQDEPARHASTWDH</sequence>
<dbReference type="Gene3D" id="2.60.40.10">
    <property type="entry name" value="Immunoglobulins"/>
    <property type="match status" value="2"/>
</dbReference>
<evidence type="ECO:0000313" key="8">
    <source>
        <dbReference type="Proteomes" id="UP001209570"/>
    </source>
</evidence>
<dbReference type="PROSITE" id="PS50853">
    <property type="entry name" value="FN3"/>
    <property type="match status" value="1"/>
</dbReference>
<dbReference type="Proteomes" id="UP001209570">
    <property type="component" value="Unassembled WGS sequence"/>
</dbReference>
<comment type="caution">
    <text evidence="7">The sequence shown here is derived from an EMBL/GenBank/DDBJ whole genome shotgun (WGS) entry which is preliminary data.</text>
</comment>
<feature type="compositionally biased region" description="Polar residues" evidence="4">
    <location>
        <begin position="37"/>
        <end position="51"/>
    </location>
</feature>
<dbReference type="PROSITE" id="PS50222">
    <property type="entry name" value="EF_HAND_2"/>
    <property type="match status" value="2"/>
</dbReference>
<feature type="region of interest" description="Disordered" evidence="4">
    <location>
        <begin position="247"/>
        <end position="279"/>
    </location>
</feature>
<dbReference type="InterPro" id="IPR051581">
    <property type="entry name" value="Ca-bind"/>
</dbReference>
<feature type="domain" description="EF-hand" evidence="5">
    <location>
        <begin position="671"/>
        <end position="706"/>
    </location>
</feature>
<dbReference type="SMART" id="SM00060">
    <property type="entry name" value="FN3"/>
    <property type="match status" value="2"/>
</dbReference>
<dbReference type="InterPro" id="IPR002048">
    <property type="entry name" value="EF_hand_dom"/>
</dbReference>
<feature type="compositionally biased region" description="Acidic residues" evidence="4">
    <location>
        <begin position="1"/>
        <end position="21"/>
    </location>
</feature>
<evidence type="ECO:0000259" key="5">
    <source>
        <dbReference type="PROSITE" id="PS50222"/>
    </source>
</evidence>
<name>A0AAD5Q790_PYTIN</name>
<reference evidence="7" key="1">
    <citation type="submission" date="2021-12" db="EMBL/GenBank/DDBJ databases">
        <title>Prjna785345.</title>
        <authorList>
            <person name="Rujirawat T."/>
            <person name="Krajaejun T."/>
        </authorList>
    </citation>
    <scope>NUCLEOTIDE SEQUENCE</scope>
    <source>
        <strain evidence="7">Pi057C3</strain>
    </source>
</reference>
<dbReference type="GO" id="GO:0005509">
    <property type="term" value="F:calcium ion binding"/>
    <property type="evidence" value="ECO:0007669"/>
    <property type="project" value="InterPro"/>
</dbReference>
<keyword evidence="3" id="KW-0106">Calcium</keyword>